<keyword evidence="6" id="KW-0560">Oxidoreductase</keyword>
<dbReference type="InterPro" id="IPR001041">
    <property type="entry name" value="2Fe-2S_ferredoxin-type"/>
</dbReference>
<comment type="cofactor">
    <cofactor evidence="1">
        <name>FAD</name>
        <dbReference type="ChEBI" id="CHEBI:57692"/>
    </cofactor>
</comment>
<keyword evidence="8" id="KW-0411">Iron-sulfur</keyword>
<gene>
    <name evidence="12" type="ORF">BA177_11460</name>
</gene>
<sequence length="357" mass="39754">MRKYYPATVVSKTATANDAICIELSVPDEVRADFRYQQGQHLPVRAVIGKNDVRRTYSICSSVGEDTLRIGVRVQPDGIFSNYLADEVQPEGTLEIMPPSGHFYTELKPDQSKVYAAFVAGSGITPVLSIAKTVLETEAQSRFVIFYGNRSRATTMFMEDLWALKNQYPARVSLHFIMSQEPSEVELYQGRLDGEKVQALHAAFLEQSRPDDIFICGPNAMIDAVSDALHSLNYPQEKVHAERFRAILREPLPASPRRQEVPADGIEVQVVLDGHRQKFHMKGDEPSILDAAADAGLDLPYSCKGGVCSTCRVKLSKGEVEMAINYSLEPWEVEQGFILTCQSMPLTDSVELDYDQA</sequence>
<keyword evidence="13" id="KW-1185">Reference proteome</keyword>
<dbReference type="InterPro" id="IPR001709">
    <property type="entry name" value="Flavoprot_Pyr_Nucl_cyt_Rdtase"/>
</dbReference>
<dbReference type="KEGG" id="woc:BA177_11460"/>
<dbReference type="PROSITE" id="PS51384">
    <property type="entry name" value="FAD_FR"/>
    <property type="match status" value="1"/>
</dbReference>
<dbReference type="InterPro" id="IPR001433">
    <property type="entry name" value="OxRdtase_FAD/NAD-bd"/>
</dbReference>
<dbReference type="AlphaFoldDB" id="A0A193LGZ5"/>
<dbReference type="EMBL" id="CP016268">
    <property type="protein sequence ID" value="ANO51733.1"/>
    <property type="molecule type" value="Genomic_DNA"/>
</dbReference>
<dbReference type="InterPro" id="IPR017927">
    <property type="entry name" value="FAD-bd_FR_type"/>
</dbReference>
<dbReference type="GO" id="GO:0051537">
    <property type="term" value="F:2 iron, 2 sulfur cluster binding"/>
    <property type="evidence" value="ECO:0007669"/>
    <property type="project" value="UniProtKB-KW"/>
</dbReference>
<dbReference type="InterPro" id="IPR039261">
    <property type="entry name" value="FNR_nucleotide-bd"/>
</dbReference>
<dbReference type="Pfam" id="PF00970">
    <property type="entry name" value="FAD_binding_6"/>
    <property type="match status" value="1"/>
</dbReference>
<keyword evidence="7" id="KW-0408">Iron</keyword>
<reference evidence="12 13" key="1">
    <citation type="submission" date="2016-06" db="EMBL/GenBank/DDBJ databases">
        <title>Complete genome sequence of a deep-branching marine Gamma Proteobacterium Woeseia oceani type strain XK5.</title>
        <authorList>
            <person name="Mu D."/>
            <person name="Du Z."/>
        </authorList>
    </citation>
    <scope>NUCLEOTIDE SEQUENCE [LARGE SCALE GENOMIC DNA]</scope>
    <source>
        <strain evidence="12 13">XK5</strain>
    </source>
</reference>
<evidence type="ECO:0000256" key="9">
    <source>
        <dbReference type="ARBA" id="ARBA00034078"/>
    </source>
</evidence>
<dbReference type="RefSeq" id="WP_068616342.1">
    <property type="nucleotide sequence ID" value="NZ_CP016268.1"/>
</dbReference>
<dbReference type="Gene3D" id="3.10.20.30">
    <property type="match status" value="1"/>
</dbReference>
<evidence type="ECO:0000256" key="2">
    <source>
        <dbReference type="ARBA" id="ARBA00022630"/>
    </source>
</evidence>
<dbReference type="PANTHER" id="PTHR47354:SF8">
    <property type="entry name" value="1,2-PHENYLACETYL-COA EPOXIDASE, SUBUNIT E"/>
    <property type="match status" value="1"/>
</dbReference>
<dbReference type="SUPFAM" id="SSF52343">
    <property type="entry name" value="Ferredoxin reductase-like, C-terminal NADP-linked domain"/>
    <property type="match status" value="1"/>
</dbReference>
<dbReference type="CDD" id="cd06214">
    <property type="entry name" value="PA_degradation_oxidoreductase_like"/>
    <property type="match status" value="1"/>
</dbReference>
<evidence type="ECO:0000256" key="6">
    <source>
        <dbReference type="ARBA" id="ARBA00023002"/>
    </source>
</evidence>
<proteinExistence type="predicted"/>
<dbReference type="SUPFAM" id="SSF54292">
    <property type="entry name" value="2Fe-2S ferredoxin-like"/>
    <property type="match status" value="1"/>
</dbReference>
<evidence type="ECO:0000313" key="12">
    <source>
        <dbReference type="EMBL" id="ANO51733.1"/>
    </source>
</evidence>
<evidence type="ECO:0000256" key="5">
    <source>
        <dbReference type="ARBA" id="ARBA00022827"/>
    </source>
</evidence>
<evidence type="ECO:0000313" key="13">
    <source>
        <dbReference type="Proteomes" id="UP000092695"/>
    </source>
</evidence>
<evidence type="ECO:0000259" key="11">
    <source>
        <dbReference type="PROSITE" id="PS51384"/>
    </source>
</evidence>
<dbReference type="InterPro" id="IPR012675">
    <property type="entry name" value="Beta-grasp_dom_sf"/>
</dbReference>
<evidence type="ECO:0000256" key="7">
    <source>
        <dbReference type="ARBA" id="ARBA00023004"/>
    </source>
</evidence>
<dbReference type="InterPro" id="IPR036010">
    <property type="entry name" value="2Fe-2S_ferredoxin-like_sf"/>
</dbReference>
<dbReference type="InterPro" id="IPR017938">
    <property type="entry name" value="Riboflavin_synthase-like_b-brl"/>
</dbReference>
<feature type="domain" description="2Fe-2S ferredoxin-type" evidence="10">
    <location>
        <begin position="266"/>
        <end position="357"/>
    </location>
</feature>
<dbReference type="Gene3D" id="3.40.50.80">
    <property type="entry name" value="Nucleotide-binding domain of ferredoxin-NADP reductase (FNR) module"/>
    <property type="match status" value="1"/>
</dbReference>
<protein>
    <recommendedName>
        <fullName evidence="14">Phenylacetic acid degradation protein</fullName>
    </recommendedName>
</protein>
<dbReference type="GO" id="GO:0016491">
    <property type="term" value="F:oxidoreductase activity"/>
    <property type="evidence" value="ECO:0007669"/>
    <property type="project" value="UniProtKB-KW"/>
</dbReference>
<dbReference type="Proteomes" id="UP000092695">
    <property type="component" value="Chromosome"/>
</dbReference>
<keyword evidence="5" id="KW-0274">FAD</keyword>
<dbReference type="STRING" id="1548547.BA177_11460"/>
<dbReference type="PRINTS" id="PR00371">
    <property type="entry name" value="FPNCR"/>
</dbReference>
<dbReference type="PANTHER" id="PTHR47354">
    <property type="entry name" value="NADH OXIDOREDUCTASE HCR"/>
    <property type="match status" value="1"/>
</dbReference>
<evidence type="ECO:0000259" key="10">
    <source>
        <dbReference type="PROSITE" id="PS51085"/>
    </source>
</evidence>
<accession>A0A193LGZ5</accession>
<keyword evidence="3" id="KW-0001">2Fe-2S</keyword>
<keyword evidence="4" id="KW-0479">Metal-binding</keyword>
<dbReference type="InterPro" id="IPR008333">
    <property type="entry name" value="Cbr1-like_FAD-bd_dom"/>
</dbReference>
<evidence type="ECO:0000256" key="1">
    <source>
        <dbReference type="ARBA" id="ARBA00001974"/>
    </source>
</evidence>
<dbReference type="GO" id="GO:0050660">
    <property type="term" value="F:flavin adenine dinucleotide binding"/>
    <property type="evidence" value="ECO:0007669"/>
    <property type="project" value="TreeGrafter"/>
</dbReference>
<dbReference type="PROSITE" id="PS51085">
    <property type="entry name" value="2FE2S_FER_2"/>
    <property type="match status" value="1"/>
</dbReference>
<evidence type="ECO:0000256" key="8">
    <source>
        <dbReference type="ARBA" id="ARBA00023014"/>
    </source>
</evidence>
<name>A0A193LGZ5_9GAMM</name>
<feature type="domain" description="FAD-binding FR-type" evidence="11">
    <location>
        <begin position="2"/>
        <end position="106"/>
    </location>
</feature>
<dbReference type="PROSITE" id="PS00197">
    <property type="entry name" value="2FE2S_FER_1"/>
    <property type="match status" value="1"/>
</dbReference>
<organism evidence="12 13">
    <name type="scientific">Woeseia oceani</name>
    <dbReference type="NCBI Taxonomy" id="1548547"/>
    <lineage>
        <taxon>Bacteria</taxon>
        <taxon>Pseudomonadati</taxon>
        <taxon>Pseudomonadota</taxon>
        <taxon>Gammaproteobacteria</taxon>
        <taxon>Woeseiales</taxon>
        <taxon>Woeseiaceae</taxon>
        <taxon>Woeseia</taxon>
    </lineage>
</organism>
<evidence type="ECO:0000256" key="4">
    <source>
        <dbReference type="ARBA" id="ARBA00022723"/>
    </source>
</evidence>
<dbReference type="SUPFAM" id="SSF63380">
    <property type="entry name" value="Riboflavin synthase domain-like"/>
    <property type="match status" value="1"/>
</dbReference>
<evidence type="ECO:0008006" key="14">
    <source>
        <dbReference type="Google" id="ProtNLM"/>
    </source>
</evidence>
<dbReference type="OrthoDB" id="9796486at2"/>
<dbReference type="GO" id="GO:0046872">
    <property type="term" value="F:metal ion binding"/>
    <property type="evidence" value="ECO:0007669"/>
    <property type="project" value="UniProtKB-KW"/>
</dbReference>
<dbReference type="Pfam" id="PF00111">
    <property type="entry name" value="Fer2"/>
    <property type="match status" value="1"/>
</dbReference>
<dbReference type="CDD" id="cd00207">
    <property type="entry name" value="fer2"/>
    <property type="match status" value="1"/>
</dbReference>
<dbReference type="Gene3D" id="2.40.30.10">
    <property type="entry name" value="Translation factors"/>
    <property type="match status" value="1"/>
</dbReference>
<dbReference type="Pfam" id="PF00175">
    <property type="entry name" value="NAD_binding_1"/>
    <property type="match status" value="1"/>
</dbReference>
<dbReference type="InterPro" id="IPR006058">
    <property type="entry name" value="2Fe2S_fd_BS"/>
</dbReference>
<evidence type="ECO:0000256" key="3">
    <source>
        <dbReference type="ARBA" id="ARBA00022714"/>
    </source>
</evidence>
<dbReference type="InterPro" id="IPR050415">
    <property type="entry name" value="MRET"/>
</dbReference>
<comment type="cofactor">
    <cofactor evidence="9">
        <name>[2Fe-2S] cluster</name>
        <dbReference type="ChEBI" id="CHEBI:190135"/>
    </cofactor>
</comment>
<keyword evidence="2" id="KW-0285">Flavoprotein</keyword>